<dbReference type="OrthoDB" id="556502at2"/>
<dbReference type="InterPro" id="IPR029058">
    <property type="entry name" value="AB_hydrolase_fold"/>
</dbReference>
<dbReference type="Pfam" id="PF05057">
    <property type="entry name" value="DUF676"/>
    <property type="match status" value="1"/>
</dbReference>
<name>A0A1S6HXK3_9GAMM</name>
<dbReference type="AlphaFoldDB" id="A0A1S6HXK3"/>
<dbReference type="InterPro" id="IPR007751">
    <property type="entry name" value="DUF676_lipase-like"/>
</dbReference>
<proteinExistence type="predicted"/>
<dbReference type="EMBL" id="CP014782">
    <property type="protein sequence ID" value="AQS40290.1"/>
    <property type="molecule type" value="Genomic_DNA"/>
</dbReference>
<dbReference type="Gene3D" id="3.40.50.1820">
    <property type="entry name" value="alpha/beta hydrolase"/>
    <property type="match status" value="1"/>
</dbReference>
<dbReference type="SUPFAM" id="SSF53474">
    <property type="entry name" value="alpha/beta-Hydrolases"/>
    <property type="match status" value="1"/>
</dbReference>
<dbReference type="EC" id="3.1.1.3" evidence="2"/>
<protein>
    <submittedName>
        <fullName evidence="2">Alpha/beta hydrolase family</fullName>
        <ecNumber evidence="2">3.1.1.3</ecNumber>
    </submittedName>
</protein>
<feature type="domain" description="DUF676" evidence="1">
    <location>
        <begin position="10"/>
        <end position="111"/>
    </location>
</feature>
<dbReference type="PANTHER" id="PTHR37946">
    <property type="entry name" value="SLL1969 PROTEIN"/>
    <property type="match status" value="1"/>
</dbReference>
<sequence length="197" mass="21940">MTTIERKTALVLVHGIFNTGSVMAWMRRRFESQGFECFTPTLAPFDGGDGVESAAKKLEQQILERFGHEQDIAIVGFSMGGIVARFYLQQLGGSVRTTHLFTISSPHSGSYMAYLPYPSKTFKQLRPGSELLNLLDGTVDTLDGLSLFSYCAAIDYTVAPSRSHWPVASNKQFGVYLHMSMIFSQKVVDEILKRLES</sequence>
<organism evidence="2 3">
    <name type="scientific">Shewanella psychrophila</name>
    <dbReference type="NCBI Taxonomy" id="225848"/>
    <lineage>
        <taxon>Bacteria</taxon>
        <taxon>Pseudomonadati</taxon>
        <taxon>Pseudomonadota</taxon>
        <taxon>Gammaproteobacteria</taxon>
        <taxon>Alteromonadales</taxon>
        <taxon>Shewanellaceae</taxon>
        <taxon>Shewanella</taxon>
    </lineage>
</organism>
<evidence type="ECO:0000313" key="2">
    <source>
        <dbReference type="EMBL" id="AQS40290.1"/>
    </source>
</evidence>
<keyword evidence="3" id="KW-1185">Reference proteome</keyword>
<evidence type="ECO:0000313" key="3">
    <source>
        <dbReference type="Proteomes" id="UP000189545"/>
    </source>
</evidence>
<dbReference type="KEGG" id="spsw:Sps_05221"/>
<gene>
    <name evidence="2" type="ORF">Sps_05221</name>
</gene>
<dbReference type="RefSeq" id="WP_077755097.1">
    <property type="nucleotide sequence ID" value="NZ_CP014782.1"/>
</dbReference>
<dbReference type="GO" id="GO:0004806">
    <property type="term" value="F:triacylglycerol lipase activity"/>
    <property type="evidence" value="ECO:0007669"/>
    <property type="project" value="UniProtKB-EC"/>
</dbReference>
<keyword evidence="2" id="KW-0378">Hydrolase</keyword>
<evidence type="ECO:0000259" key="1">
    <source>
        <dbReference type="Pfam" id="PF05057"/>
    </source>
</evidence>
<dbReference type="Proteomes" id="UP000189545">
    <property type="component" value="Chromosome"/>
</dbReference>
<dbReference type="STRING" id="225848.Sps_05221"/>
<reference evidence="2 3" key="1">
    <citation type="submission" date="2016-03" db="EMBL/GenBank/DDBJ databases">
        <title>Complete genome sequence of Shewanella psychrophila WP2, a deep sea bacterium isolated from west Pacific sediment.</title>
        <authorList>
            <person name="Xu G."/>
            <person name="Jian H."/>
        </authorList>
    </citation>
    <scope>NUCLEOTIDE SEQUENCE [LARGE SCALE GENOMIC DNA]</scope>
    <source>
        <strain evidence="2 3">WP2</strain>
    </source>
</reference>
<dbReference type="PANTHER" id="PTHR37946:SF1">
    <property type="entry name" value="SLL1969 PROTEIN"/>
    <property type="match status" value="1"/>
</dbReference>
<accession>A0A1S6HXK3</accession>